<name>A0A8S4NIS9_OWEFU</name>
<reference evidence="1" key="1">
    <citation type="submission" date="2022-03" db="EMBL/GenBank/DDBJ databases">
        <authorList>
            <person name="Martin C."/>
        </authorList>
    </citation>
    <scope>NUCLEOTIDE SEQUENCE</scope>
</reference>
<dbReference type="AlphaFoldDB" id="A0A8S4NIS9"/>
<sequence length="244" mass="28268">NAYQIRNVGNLVQKHVIEQGRCVGRSYETKTETCCAVYKVCITWGPWTDWECEECKPILDLEQLEELVFKLINDLDLKPIGELNPKEIDQWHPKLTKESYLTQIDKYYKLIEKMDPKLIAKLLRRQFEMLGRKLDDELVAEAIADGCLLYGTRTCKRTRVCPSCPFEPASPPQCEGETFETKTEMCCFLYEKPLEPQCIRHCSWNECLRENNCCPGVCQLSEKPCNPYCFAVDISGYCTHNVLE</sequence>
<protein>
    <submittedName>
        <fullName evidence="1">Uncharacterized protein</fullName>
    </submittedName>
</protein>
<keyword evidence="2" id="KW-1185">Reference proteome</keyword>
<feature type="non-terminal residue" evidence="1">
    <location>
        <position position="1"/>
    </location>
</feature>
<gene>
    <name evidence="1" type="ORF">OFUS_LOCUS7364</name>
</gene>
<proteinExistence type="predicted"/>
<comment type="caution">
    <text evidence="1">The sequence shown here is derived from an EMBL/GenBank/DDBJ whole genome shotgun (WGS) entry which is preliminary data.</text>
</comment>
<organism evidence="1 2">
    <name type="scientific">Owenia fusiformis</name>
    <name type="common">Polychaete worm</name>
    <dbReference type="NCBI Taxonomy" id="6347"/>
    <lineage>
        <taxon>Eukaryota</taxon>
        <taxon>Metazoa</taxon>
        <taxon>Spiralia</taxon>
        <taxon>Lophotrochozoa</taxon>
        <taxon>Annelida</taxon>
        <taxon>Polychaeta</taxon>
        <taxon>Sedentaria</taxon>
        <taxon>Canalipalpata</taxon>
        <taxon>Sabellida</taxon>
        <taxon>Oweniida</taxon>
        <taxon>Oweniidae</taxon>
        <taxon>Owenia</taxon>
    </lineage>
</organism>
<dbReference type="Proteomes" id="UP000749559">
    <property type="component" value="Unassembled WGS sequence"/>
</dbReference>
<evidence type="ECO:0000313" key="1">
    <source>
        <dbReference type="EMBL" id="CAH1780707.1"/>
    </source>
</evidence>
<dbReference type="EMBL" id="CAIIXF020000004">
    <property type="protein sequence ID" value="CAH1780707.1"/>
    <property type="molecule type" value="Genomic_DNA"/>
</dbReference>
<evidence type="ECO:0000313" key="2">
    <source>
        <dbReference type="Proteomes" id="UP000749559"/>
    </source>
</evidence>
<accession>A0A8S4NIS9</accession>